<dbReference type="Gene3D" id="3.60.10.10">
    <property type="entry name" value="Endonuclease/exonuclease/phosphatase"/>
    <property type="match status" value="1"/>
</dbReference>
<evidence type="ECO:0000256" key="3">
    <source>
        <dbReference type="ARBA" id="ARBA00007092"/>
    </source>
</evidence>
<dbReference type="PROSITE" id="PS00726">
    <property type="entry name" value="AP_NUCLEASE_F1_1"/>
    <property type="match status" value="1"/>
</dbReference>
<evidence type="ECO:0000256" key="4">
    <source>
        <dbReference type="ARBA" id="ARBA00022723"/>
    </source>
</evidence>
<keyword evidence="6" id="KW-0460">Magnesium</keyword>
<dbReference type="InterPro" id="IPR020848">
    <property type="entry name" value="AP_endonuclease_F1_CS"/>
</dbReference>
<evidence type="ECO:0000256" key="6">
    <source>
        <dbReference type="ARBA" id="ARBA00022842"/>
    </source>
</evidence>
<dbReference type="PROSITE" id="PS00727">
    <property type="entry name" value="AP_NUCLEASE_F1_2"/>
    <property type="match status" value="1"/>
</dbReference>
<dbReference type="GO" id="GO:0006281">
    <property type="term" value="P:DNA repair"/>
    <property type="evidence" value="ECO:0007669"/>
    <property type="project" value="InterPro"/>
</dbReference>
<keyword evidence="5 8" id="KW-0378">Hydrolase</keyword>
<keyword evidence="4" id="KW-0479">Metal-binding</keyword>
<comment type="similarity">
    <text evidence="3">Belongs to the DNA repair enzymes AP/ExoA family.</text>
</comment>
<dbReference type="PROSITE" id="PS51435">
    <property type="entry name" value="AP_NUCLEASE_F1_4"/>
    <property type="match status" value="1"/>
</dbReference>
<sequence>MKIISFNTNSIRMREHQLESLIEKHSPDIIGIQETKAQDSDFPLDMIASLGKNAGYQAAFHGQKTHYGVALLYKQSPLEINKGFSQDTDEAQRRFICAKFKINEQTLTVMNGYFPQGDSNSHLQKFPAKRKYYTDLTHLIKSQYSANDNLILMGDMNIAPLDLDIGIGEDNAKRWLKTGKCSFLPEEREWIKELYDWGLGDTYRHLHPDVGDRFSWFDYRSRGFEKEPKRGLRIDLILATQKLLDKCVDAGIDYDIRGMIKPSDHCPIWTEFKF</sequence>
<proteinExistence type="inferred from homology"/>
<dbReference type="PANTHER" id="PTHR43250">
    <property type="entry name" value="EXODEOXYRIBONUCLEASE III"/>
    <property type="match status" value="1"/>
</dbReference>
<dbReference type="EC" id="3.1.11.2" evidence="8"/>
<feature type="domain" description="Endonuclease/exonuclease/phosphatase" evidence="7">
    <location>
        <begin position="4"/>
        <end position="265"/>
    </location>
</feature>
<dbReference type="PANTHER" id="PTHR43250:SF2">
    <property type="entry name" value="EXODEOXYRIBONUCLEASE III"/>
    <property type="match status" value="1"/>
</dbReference>
<dbReference type="InterPro" id="IPR020847">
    <property type="entry name" value="AP_endonuclease_F1_BS"/>
</dbReference>
<dbReference type="InterPro" id="IPR004808">
    <property type="entry name" value="AP_endonuc_1"/>
</dbReference>
<dbReference type="SUPFAM" id="SSF56219">
    <property type="entry name" value="DNase I-like"/>
    <property type="match status" value="1"/>
</dbReference>
<accession>A0A3B0XE05</accession>
<dbReference type="InterPro" id="IPR005135">
    <property type="entry name" value="Endo/exonuclease/phosphatase"/>
</dbReference>
<dbReference type="InterPro" id="IPR037493">
    <property type="entry name" value="ExoIII-like"/>
</dbReference>
<dbReference type="GO" id="GO:0008311">
    <property type="term" value="F:double-stranded DNA 3'-5' DNA exonuclease activity"/>
    <property type="evidence" value="ECO:0007669"/>
    <property type="project" value="UniProtKB-EC"/>
</dbReference>
<dbReference type="Pfam" id="PF03372">
    <property type="entry name" value="Exo_endo_phos"/>
    <property type="match status" value="1"/>
</dbReference>
<evidence type="ECO:0000256" key="5">
    <source>
        <dbReference type="ARBA" id="ARBA00022801"/>
    </source>
</evidence>
<reference evidence="8" key="1">
    <citation type="submission" date="2018-06" db="EMBL/GenBank/DDBJ databases">
        <authorList>
            <person name="Zhirakovskaya E."/>
        </authorList>
    </citation>
    <scope>NUCLEOTIDE SEQUENCE</scope>
</reference>
<evidence type="ECO:0000256" key="1">
    <source>
        <dbReference type="ARBA" id="ARBA00001936"/>
    </source>
</evidence>
<name>A0A3B0XE05_9ZZZZ</name>
<dbReference type="AlphaFoldDB" id="A0A3B0XE05"/>
<organism evidence="8">
    <name type="scientific">hydrothermal vent metagenome</name>
    <dbReference type="NCBI Taxonomy" id="652676"/>
    <lineage>
        <taxon>unclassified sequences</taxon>
        <taxon>metagenomes</taxon>
        <taxon>ecological metagenomes</taxon>
    </lineage>
</organism>
<dbReference type="GO" id="GO:0004519">
    <property type="term" value="F:endonuclease activity"/>
    <property type="evidence" value="ECO:0007669"/>
    <property type="project" value="InterPro"/>
</dbReference>
<dbReference type="InterPro" id="IPR036691">
    <property type="entry name" value="Endo/exonu/phosph_ase_sf"/>
</dbReference>
<evidence type="ECO:0000313" key="8">
    <source>
        <dbReference type="EMBL" id="VAW59819.1"/>
    </source>
</evidence>
<comment type="cofactor">
    <cofactor evidence="1">
        <name>Mn(2+)</name>
        <dbReference type="ChEBI" id="CHEBI:29035"/>
    </cofactor>
</comment>
<gene>
    <name evidence="8" type="ORF">MNBD_GAMMA11-100</name>
</gene>
<protein>
    <submittedName>
        <fullName evidence="8">Exodeoxyribonuclease III</fullName>
        <ecNumber evidence="8">3.1.11.2</ecNumber>
    </submittedName>
</protein>
<dbReference type="GO" id="GO:0003677">
    <property type="term" value="F:DNA binding"/>
    <property type="evidence" value="ECO:0007669"/>
    <property type="project" value="InterPro"/>
</dbReference>
<dbReference type="NCBIfam" id="NF008733">
    <property type="entry name" value="PRK11756.1"/>
    <property type="match status" value="1"/>
</dbReference>
<dbReference type="GO" id="GO:0046872">
    <property type="term" value="F:metal ion binding"/>
    <property type="evidence" value="ECO:0007669"/>
    <property type="project" value="UniProtKB-KW"/>
</dbReference>
<dbReference type="EMBL" id="UOFG01000099">
    <property type="protein sequence ID" value="VAW59819.1"/>
    <property type="molecule type" value="Genomic_DNA"/>
</dbReference>
<evidence type="ECO:0000256" key="2">
    <source>
        <dbReference type="ARBA" id="ARBA00001946"/>
    </source>
</evidence>
<dbReference type="CDD" id="cd09086">
    <property type="entry name" value="ExoIII-like_AP-endo"/>
    <property type="match status" value="1"/>
</dbReference>
<dbReference type="NCBIfam" id="TIGR00633">
    <property type="entry name" value="xth"/>
    <property type="match status" value="1"/>
</dbReference>
<evidence type="ECO:0000259" key="7">
    <source>
        <dbReference type="Pfam" id="PF03372"/>
    </source>
</evidence>
<comment type="cofactor">
    <cofactor evidence="2">
        <name>Mg(2+)</name>
        <dbReference type="ChEBI" id="CHEBI:18420"/>
    </cofactor>
</comment>
<dbReference type="NCBIfam" id="TIGR00195">
    <property type="entry name" value="exoDNase_III"/>
    <property type="match status" value="1"/>
</dbReference>